<dbReference type="GO" id="GO:0005829">
    <property type="term" value="C:cytosol"/>
    <property type="evidence" value="ECO:0007669"/>
    <property type="project" value="TreeGrafter"/>
</dbReference>
<dbReference type="Pfam" id="PF02033">
    <property type="entry name" value="RBFA"/>
    <property type="match status" value="1"/>
</dbReference>
<comment type="subunit">
    <text evidence="2">Monomer. Binds 30S ribosomal subunits, but not 50S ribosomal subunits or 70S ribosomes.</text>
</comment>
<dbReference type="InterPro" id="IPR020053">
    <property type="entry name" value="Ribosome-bd_factorA_CS"/>
</dbReference>
<comment type="subcellular location">
    <subcellularLocation>
        <location evidence="2">Cytoplasm</location>
    </subcellularLocation>
</comment>
<comment type="function">
    <text evidence="2">One of several proteins that assist in the late maturation steps of the functional core of the 30S ribosomal subunit. Associates with free 30S ribosomal subunits (but not with 30S subunits that are part of 70S ribosomes or polysomes). Required for efficient processing of 16S rRNA. May interact with the 5'-terminal helix region of 16S rRNA.</text>
</comment>
<dbReference type="HAMAP" id="MF_00003">
    <property type="entry name" value="RbfA"/>
    <property type="match status" value="1"/>
</dbReference>
<dbReference type="InterPro" id="IPR015946">
    <property type="entry name" value="KH_dom-like_a/b"/>
</dbReference>
<dbReference type="InterPro" id="IPR023799">
    <property type="entry name" value="RbfA_dom_sf"/>
</dbReference>
<dbReference type="Proteomes" id="UP000321805">
    <property type="component" value="Chromosome"/>
</dbReference>
<keyword evidence="4" id="KW-1185">Reference proteome</keyword>
<dbReference type="KEGG" id="bsol:FSW04_16010"/>
<dbReference type="AlphaFoldDB" id="A0A5B8U7K5"/>
<evidence type="ECO:0000313" key="3">
    <source>
        <dbReference type="EMBL" id="QEC48927.1"/>
    </source>
</evidence>
<evidence type="ECO:0000313" key="4">
    <source>
        <dbReference type="Proteomes" id="UP000321805"/>
    </source>
</evidence>
<dbReference type="PROSITE" id="PS01319">
    <property type="entry name" value="RBFA"/>
    <property type="match status" value="1"/>
</dbReference>
<dbReference type="RefSeq" id="WP_146921010.1">
    <property type="nucleotide sequence ID" value="NZ_CP042430.1"/>
</dbReference>
<proteinExistence type="inferred from homology"/>
<evidence type="ECO:0000256" key="2">
    <source>
        <dbReference type="HAMAP-Rule" id="MF_00003"/>
    </source>
</evidence>
<dbReference type="OrthoDB" id="307788at2"/>
<keyword evidence="1 2" id="KW-0690">Ribosome biogenesis</keyword>
<dbReference type="PANTHER" id="PTHR33515:SF1">
    <property type="entry name" value="RIBOSOME-BINDING FACTOR A, CHLOROPLASTIC-RELATED"/>
    <property type="match status" value="1"/>
</dbReference>
<dbReference type="GO" id="GO:0043024">
    <property type="term" value="F:ribosomal small subunit binding"/>
    <property type="evidence" value="ECO:0007669"/>
    <property type="project" value="TreeGrafter"/>
</dbReference>
<dbReference type="InterPro" id="IPR000238">
    <property type="entry name" value="RbfA"/>
</dbReference>
<sequence length="111" mass="12271">MRRVDEAVREVLGDAVAKDLKDPRVGFVTVTEVRTSPDLRHARVYISVFGTDQERADTLAGLSSAHGILQARVARELRLKRTPTLEFALDDTAQRAARLEALIEEVTEDGA</sequence>
<accession>A0A5B8U7K5</accession>
<dbReference type="GO" id="GO:0030490">
    <property type="term" value="P:maturation of SSU-rRNA"/>
    <property type="evidence" value="ECO:0007669"/>
    <property type="project" value="UniProtKB-UniRule"/>
</dbReference>
<organism evidence="3 4">
    <name type="scientific">Baekduia soli</name>
    <dbReference type="NCBI Taxonomy" id="496014"/>
    <lineage>
        <taxon>Bacteria</taxon>
        <taxon>Bacillati</taxon>
        <taxon>Actinomycetota</taxon>
        <taxon>Thermoleophilia</taxon>
        <taxon>Solirubrobacterales</taxon>
        <taxon>Baekduiaceae</taxon>
        <taxon>Baekduia</taxon>
    </lineage>
</organism>
<dbReference type="EMBL" id="CP042430">
    <property type="protein sequence ID" value="QEC48927.1"/>
    <property type="molecule type" value="Genomic_DNA"/>
</dbReference>
<dbReference type="NCBIfam" id="TIGR00082">
    <property type="entry name" value="rbfA"/>
    <property type="match status" value="1"/>
</dbReference>
<gene>
    <name evidence="2 3" type="primary">rbfA</name>
    <name evidence="3" type="ORF">FSW04_16010</name>
</gene>
<keyword evidence="2" id="KW-0963">Cytoplasm</keyword>
<evidence type="ECO:0000256" key="1">
    <source>
        <dbReference type="ARBA" id="ARBA00022517"/>
    </source>
</evidence>
<protein>
    <recommendedName>
        <fullName evidence="2">Ribosome-binding factor A</fullName>
    </recommendedName>
</protein>
<dbReference type="Gene3D" id="3.30.300.20">
    <property type="match status" value="1"/>
</dbReference>
<name>A0A5B8U7K5_9ACTN</name>
<dbReference type="SUPFAM" id="SSF89919">
    <property type="entry name" value="Ribosome-binding factor A, RbfA"/>
    <property type="match status" value="1"/>
</dbReference>
<reference evidence="3 4" key="1">
    <citation type="journal article" date="2018" name="J. Microbiol.">
        <title>Baekduia soli gen. nov., sp. nov., a novel bacterium isolated from the soil of Baekdu Mountain and proposal of a novel family name, Baekduiaceae fam. nov.</title>
        <authorList>
            <person name="An D.S."/>
            <person name="Siddiqi M.Z."/>
            <person name="Kim K.H."/>
            <person name="Yu H.S."/>
            <person name="Im W.T."/>
        </authorList>
    </citation>
    <scope>NUCLEOTIDE SEQUENCE [LARGE SCALE GENOMIC DNA]</scope>
    <source>
        <strain evidence="3 4">BR7-21</strain>
    </source>
</reference>
<comment type="similarity">
    <text evidence="2">Belongs to the RbfA family.</text>
</comment>
<dbReference type="PANTHER" id="PTHR33515">
    <property type="entry name" value="RIBOSOME-BINDING FACTOR A, CHLOROPLASTIC-RELATED"/>
    <property type="match status" value="1"/>
</dbReference>